<evidence type="ECO:0008006" key="3">
    <source>
        <dbReference type="Google" id="ProtNLM"/>
    </source>
</evidence>
<name>A0ABM9P6I2_9FLAO</name>
<accession>A0ABM9P6I2</accession>
<dbReference type="Proteomes" id="UP001497527">
    <property type="component" value="Unassembled WGS sequence"/>
</dbReference>
<proteinExistence type="predicted"/>
<dbReference type="EMBL" id="CAXJIO010000002">
    <property type="protein sequence ID" value="CAL2101182.1"/>
    <property type="molecule type" value="Genomic_DNA"/>
</dbReference>
<reference evidence="1 2" key="1">
    <citation type="submission" date="2024-05" db="EMBL/GenBank/DDBJ databases">
        <authorList>
            <person name="Duchaud E."/>
        </authorList>
    </citation>
    <scope>NUCLEOTIDE SEQUENCE [LARGE SCALE GENOMIC DNA]</scope>
    <source>
        <strain evidence="1">Ena-SAMPLE-TAB-13-05-2024-13:56:06:370-140308</strain>
    </source>
</reference>
<sequence length="486" mass="54061">MKLTKTIPLVIITSLLAFYACKKKEKSTTKEEIKEEVLATYNKVIDTSLCESSWFPHSQTPAPEEGKGSPFDVSSTTNGIFHQWSWQKFLWLTKPDGEANLPLFLNSTEAYQVDSHLGKIAPISGASVVLEDTAQAGSSGILRTNPAYNPENNQEETVFYSIHVSPTLFDAAQKFKDSIIGGTLAKNNLSSFPVGSLELKVSWVTVDAIPENKRVNYFTTTGAINDGNGNFTNTEVALLGMHVVGVVENHPEFIWATFEHDDLAPNYNWKEDKATSDTDKLLFAKGTTTGIKGIYWDTITKQALELYKNYDLFKYGVPLDNKGDFMKTCQQEPINFDNIKNINACVKENLDKEEGPWKHYFYNGSIWVDTDGLTTEEQAKLLVNAGSKLDKATSGSPARGSLNNANVTMETYTQTFKSELSDINVNNLANCFSCHNAVSYTGDTSPIYLSHIFDAFIKGAEGKTKSEVEKLKAKQEVEDFMRKKLN</sequence>
<keyword evidence="2" id="KW-1185">Reference proteome</keyword>
<comment type="caution">
    <text evidence="1">The sequence shown here is derived from an EMBL/GenBank/DDBJ whole genome shotgun (WGS) entry which is preliminary data.</text>
</comment>
<organism evidence="1 2">
    <name type="scientific">Tenacibaculum polynesiense</name>
    <dbReference type="NCBI Taxonomy" id="3137857"/>
    <lineage>
        <taxon>Bacteria</taxon>
        <taxon>Pseudomonadati</taxon>
        <taxon>Bacteroidota</taxon>
        <taxon>Flavobacteriia</taxon>
        <taxon>Flavobacteriales</taxon>
        <taxon>Flavobacteriaceae</taxon>
        <taxon>Tenacibaculum</taxon>
    </lineage>
</organism>
<gene>
    <name evidence="1" type="ORF">T190423A01A_110072</name>
</gene>
<evidence type="ECO:0000313" key="1">
    <source>
        <dbReference type="EMBL" id="CAL2101182.1"/>
    </source>
</evidence>
<protein>
    <recommendedName>
        <fullName evidence="3">Cytochrome c family protein</fullName>
    </recommendedName>
</protein>
<evidence type="ECO:0000313" key="2">
    <source>
        <dbReference type="Proteomes" id="UP001497527"/>
    </source>
</evidence>
<dbReference type="PROSITE" id="PS51257">
    <property type="entry name" value="PROKAR_LIPOPROTEIN"/>
    <property type="match status" value="1"/>
</dbReference>
<dbReference type="RefSeq" id="WP_348713765.1">
    <property type="nucleotide sequence ID" value="NZ_CAXJIO010000002.1"/>
</dbReference>